<comment type="caution">
    <text evidence="1">The sequence shown here is derived from an EMBL/GenBank/DDBJ whole genome shotgun (WGS) entry which is preliminary data.</text>
</comment>
<proteinExistence type="predicted"/>
<name>X1QXC5_9ZZZZ</name>
<gene>
    <name evidence="1" type="ORF">S12H4_23787</name>
</gene>
<organism evidence="1">
    <name type="scientific">marine sediment metagenome</name>
    <dbReference type="NCBI Taxonomy" id="412755"/>
    <lineage>
        <taxon>unclassified sequences</taxon>
        <taxon>metagenomes</taxon>
        <taxon>ecological metagenomes</taxon>
    </lineage>
</organism>
<evidence type="ECO:0000313" key="1">
    <source>
        <dbReference type="EMBL" id="GAI73227.1"/>
    </source>
</evidence>
<dbReference type="EMBL" id="BARW01012717">
    <property type="protein sequence ID" value="GAI73227.1"/>
    <property type="molecule type" value="Genomic_DNA"/>
</dbReference>
<reference evidence="1" key="1">
    <citation type="journal article" date="2014" name="Front. Microbiol.">
        <title>High frequency of phylogenetically diverse reductive dehalogenase-homologous genes in deep subseafloor sedimentary metagenomes.</title>
        <authorList>
            <person name="Kawai M."/>
            <person name="Futagami T."/>
            <person name="Toyoda A."/>
            <person name="Takaki Y."/>
            <person name="Nishi S."/>
            <person name="Hori S."/>
            <person name="Arai W."/>
            <person name="Tsubouchi T."/>
            <person name="Morono Y."/>
            <person name="Uchiyama I."/>
            <person name="Ito T."/>
            <person name="Fujiyama A."/>
            <person name="Inagaki F."/>
            <person name="Takami H."/>
        </authorList>
    </citation>
    <scope>NUCLEOTIDE SEQUENCE</scope>
    <source>
        <strain evidence="1">Expedition CK06-06</strain>
    </source>
</reference>
<protein>
    <submittedName>
        <fullName evidence="1">Uncharacterized protein</fullName>
    </submittedName>
</protein>
<sequence length="111" mass="12926">KLEIIHSRKWNNPVGALIKALKDNWQRGETDSQVEDEENIKWNHHGSLHSELLTIASDLKKNMDEVEEMVKADKILIYLDGIDIKPSEALDNSRVPQRIRKILREIFDKGR</sequence>
<dbReference type="AlphaFoldDB" id="X1QXC5"/>
<accession>X1QXC5</accession>
<feature type="non-terminal residue" evidence="1">
    <location>
        <position position="1"/>
    </location>
</feature>